<accession>A0A6A7K5I6</accession>
<name>A0A6A7K5I6_9FIRM</name>
<organism evidence="1 2">
    <name type="scientific">Alkalibaculum sporogenes</name>
    <dbReference type="NCBI Taxonomy" id="2655001"/>
    <lineage>
        <taxon>Bacteria</taxon>
        <taxon>Bacillati</taxon>
        <taxon>Bacillota</taxon>
        <taxon>Clostridia</taxon>
        <taxon>Eubacteriales</taxon>
        <taxon>Eubacteriaceae</taxon>
        <taxon>Alkalibaculum</taxon>
    </lineage>
</organism>
<comment type="caution">
    <text evidence="1">The sequence shown here is derived from an EMBL/GenBank/DDBJ whole genome shotgun (WGS) entry which is preliminary data.</text>
</comment>
<dbReference type="PROSITE" id="PS51257">
    <property type="entry name" value="PROKAR_LIPOPROTEIN"/>
    <property type="match status" value="1"/>
</dbReference>
<reference evidence="1 2" key="1">
    <citation type="submission" date="2019-10" db="EMBL/GenBank/DDBJ databases">
        <title>Alkalibaculum tamaniensis sp.nov., a new alkaliphilic acetogen, isolated on methoxylated aromatics from a mud volcano.</title>
        <authorList>
            <person name="Khomyakova M.A."/>
            <person name="Merkel A.Y."/>
            <person name="Bonch-Osmolovskaya E.A."/>
            <person name="Slobodkin A.I."/>
        </authorList>
    </citation>
    <scope>NUCLEOTIDE SEQUENCE [LARGE SCALE GENOMIC DNA]</scope>
    <source>
        <strain evidence="1 2">M08DMB</strain>
    </source>
</reference>
<dbReference type="AlphaFoldDB" id="A0A6A7K5I6"/>
<evidence type="ECO:0000313" key="1">
    <source>
        <dbReference type="EMBL" id="MPW24527.1"/>
    </source>
</evidence>
<gene>
    <name evidence="1" type="ORF">GC105_01805</name>
</gene>
<proteinExistence type="predicted"/>
<evidence type="ECO:0000313" key="2">
    <source>
        <dbReference type="Proteomes" id="UP000440004"/>
    </source>
</evidence>
<dbReference type="Proteomes" id="UP000440004">
    <property type="component" value="Unassembled WGS sequence"/>
</dbReference>
<protein>
    <submittedName>
        <fullName evidence="1">DUF4878 domain-containing protein</fullName>
    </submittedName>
</protein>
<sequence>MIFKERWQIMKLLKKIIVVVLFLTLVVGLSGCTNQSPSDSVELYLEQVIKGDSGELTKLLPESFNQDEFEIEDLNSYESTQKFMDILKEVTYTINSESIEGNSAKVNVTINGPDMLVVIGEVFQKIMSSSISQAIEGIEYTEEEMTKLYDGLIFESLENVKYTERTGDITLLQIDNKWEVEEDITLINLLTNIDESIFDIDELK</sequence>
<dbReference type="EMBL" id="WHNX01000002">
    <property type="protein sequence ID" value="MPW24527.1"/>
    <property type="molecule type" value="Genomic_DNA"/>
</dbReference>
<keyword evidence="2" id="KW-1185">Reference proteome</keyword>